<feature type="compositionally biased region" description="Polar residues" evidence="2">
    <location>
        <begin position="349"/>
        <end position="361"/>
    </location>
</feature>
<dbReference type="PRINTS" id="PR00069">
    <property type="entry name" value="ALDKETRDTASE"/>
</dbReference>
<dbReference type="PANTHER" id="PTHR43364">
    <property type="entry name" value="NADH-SPECIFIC METHYLGLYOXAL REDUCTASE-RELATED"/>
    <property type="match status" value="1"/>
</dbReference>
<dbReference type="GO" id="GO:0005829">
    <property type="term" value="C:cytosol"/>
    <property type="evidence" value="ECO:0007669"/>
    <property type="project" value="TreeGrafter"/>
</dbReference>
<dbReference type="PROSITE" id="PS00062">
    <property type="entry name" value="ALDOKETO_REDUCTASE_2"/>
    <property type="match status" value="1"/>
</dbReference>
<dbReference type="EC" id="1.1.1.-" evidence="4"/>
<evidence type="ECO:0000313" key="5">
    <source>
        <dbReference type="Proteomes" id="UP000076848"/>
    </source>
</evidence>
<dbReference type="SUPFAM" id="SSF51430">
    <property type="entry name" value="NAD(P)-linked oxidoreductase"/>
    <property type="match status" value="1"/>
</dbReference>
<reference evidence="4 5" key="1">
    <citation type="submission" date="2016-04" db="EMBL/GenBank/DDBJ databases">
        <authorList>
            <consortium name="Pathogen Informatics"/>
        </authorList>
    </citation>
    <scope>NUCLEOTIDE SEQUENCE [LARGE SCALE GENOMIC DNA]</scope>
    <source>
        <strain evidence="4 5">H050680373</strain>
    </source>
</reference>
<organism evidence="4 5">
    <name type="scientific">Bordetella ansorpii</name>
    <dbReference type="NCBI Taxonomy" id="288768"/>
    <lineage>
        <taxon>Bacteria</taxon>
        <taxon>Pseudomonadati</taxon>
        <taxon>Pseudomonadota</taxon>
        <taxon>Betaproteobacteria</taxon>
        <taxon>Burkholderiales</taxon>
        <taxon>Alcaligenaceae</taxon>
        <taxon>Bordetella</taxon>
    </lineage>
</organism>
<dbReference type="InterPro" id="IPR018170">
    <property type="entry name" value="Aldo/ket_reductase_CS"/>
</dbReference>
<protein>
    <submittedName>
        <fullName evidence="4">Oxidoreductase</fullName>
        <ecNumber evidence="4">1.1.1.-</ecNumber>
    </submittedName>
</protein>
<sequence>MKYHRLGNTGLFVSELAFGAMTFGNNAGYESLGGLGQGEANAMVRRAFDAGINLYDTADFYALGESERLLGEALRNLGEARENYLIATKVFGPMTSGPNGAGASRAHILDAAKGSLRRLGVDHIDLYQVHGFDPATPIEETLRALDDLVRQGHVRYVGVSNFAAWHLARALGIADRLNLTRPSSLQAYYSVVGRDLEREIAPLLDCEGVGLLVWSPLAGGFLSGKQARGESVPEGSRDLNARPHIDYERGFDVIDALRPIAESYNASVAQISLAWLLHQKVVTSVLAGAKRMDQLEDNLKAADIVLSTEALEAVGAVSHPPRSRAIAPSLARGRATSGSRYDDPPKTPRATQPARTLTPNRSAARPGGSIYAPGSRSRRATALPRRWISPAACTRPRSAPSAPSDKTGA</sequence>
<evidence type="ECO:0000256" key="2">
    <source>
        <dbReference type="SAM" id="MobiDB-lite"/>
    </source>
</evidence>
<dbReference type="Pfam" id="PF00248">
    <property type="entry name" value="Aldo_ket_red"/>
    <property type="match status" value="1"/>
</dbReference>
<dbReference type="STRING" id="288768.SAMEA3906486_05209"/>
<dbReference type="InterPro" id="IPR023210">
    <property type="entry name" value="NADP_OxRdtase_dom"/>
</dbReference>
<dbReference type="InterPro" id="IPR050523">
    <property type="entry name" value="AKR_Detox_Biosynth"/>
</dbReference>
<keyword evidence="1 4" id="KW-0560">Oxidoreductase</keyword>
<name>A0A157SVY0_9BORD</name>
<dbReference type="AlphaFoldDB" id="A0A157SVY0"/>
<feature type="region of interest" description="Disordered" evidence="2">
    <location>
        <begin position="316"/>
        <end position="409"/>
    </location>
</feature>
<feature type="domain" description="NADP-dependent oxidoreductase" evidence="3">
    <location>
        <begin position="15"/>
        <end position="315"/>
    </location>
</feature>
<dbReference type="PANTHER" id="PTHR43364:SF18">
    <property type="entry name" value="OXIDOREDUCTASE"/>
    <property type="match status" value="1"/>
</dbReference>
<dbReference type="FunFam" id="3.20.20.100:FF:000004">
    <property type="entry name" value="Oxidoreductase, aldo/keto reductase"/>
    <property type="match status" value="1"/>
</dbReference>
<evidence type="ECO:0000256" key="1">
    <source>
        <dbReference type="ARBA" id="ARBA00023002"/>
    </source>
</evidence>
<dbReference type="EMBL" id="FKIF01000010">
    <property type="protein sequence ID" value="SAI74494.1"/>
    <property type="molecule type" value="Genomic_DNA"/>
</dbReference>
<dbReference type="Proteomes" id="UP000076848">
    <property type="component" value="Unassembled WGS sequence"/>
</dbReference>
<evidence type="ECO:0000259" key="3">
    <source>
        <dbReference type="Pfam" id="PF00248"/>
    </source>
</evidence>
<dbReference type="InterPro" id="IPR020471">
    <property type="entry name" value="AKR"/>
</dbReference>
<dbReference type="OrthoDB" id="5488419at2"/>
<gene>
    <name evidence="4" type="primary">iolS_4</name>
    <name evidence="4" type="ORF">SAMEA3906486_05209</name>
</gene>
<accession>A0A157SVY0</accession>
<dbReference type="CDD" id="cd19091">
    <property type="entry name" value="AKR_PsAKR"/>
    <property type="match status" value="1"/>
</dbReference>
<evidence type="ECO:0000313" key="4">
    <source>
        <dbReference type="EMBL" id="SAI74494.1"/>
    </source>
</evidence>
<proteinExistence type="predicted"/>
<keyword evidence="5" id="KW-1185">Reference proteome</keyword>
<dbReference type="GO" id="GO:0016491">
    <property type="term" value="F:oxidoreductase activity"/>
    <property type="evidence" value="ECO:0007669"/>
    <property type="project" value="UniProtKB-KW"/>
</dbReference>
<dbReference type="InterPro" id="IPR036812">
    <property type="entry name" value="NAD(P)_OxRdtase_dom_sf"/>
</dbReference>
<dbReference type="Gene3D" id="3.20.20.100">
    <property type="entry name" value="NADP-dependent oxidoreductase domain"/>
    <property type="match status" value="1"/>
</dbReference>